<organism evidence="3 4">
    <name type="scientific">Agaribacter marinus</name>
    <dbReference type="NCBI Taxonomy" id="1431249"/>
    <lineage>
        <taxon>Bacteria</taxon>
        <taxon>Pseudomonadati</taxon>
        <taxon>Pseudomonadota</taxon>
        <taxon>Gammaproteobacteria</taxon>
        <taxon>Alteromonadales</taxon>
        <taxon>Alteromonadaceae</taxon>
        <taxon>Agaribacter</taxon>
    </lineage>
</organism>
<gene>
    <name evidence="3" type="ORF">GCM10007852_24910</name>
</gene>
<evidence type="ECO:0000256" key="2">
    <source>
        <dbReference type="SAM" id="SignalP"/>
    </source>
</evidence>
<feature type="signal peptide" evidence="2">
    <location>
        <begin position="1"/>
        <end position="20"/>
    </location>
</feature>
<reference evidence="3" key="1">
    <citation type="journal article" date="2014" name="Int. J. Syst. Evol. Microbiol.">
        <title>Complete genome sequence of Corynebacterium casei LMG S-19264T (=DSM 44701T), isolated from a smear-ripened cheese.</title>
        <authorList>
            <consortium name="US DOE Joint Genome Institute (JGI-PGF)"/>
            <person name="Walter F."/>
            <person name="Albersmeier A."/>
            <person name="Kalinowski J."/>
            <person name="Ruckert C."/>
        </authorList>
    </citation>
    <scope>NUCLEOTIDE SEQUENCE</scope>
    <source>
        <strain evidence="3">NBRC 110023</strain>
    </source>
</reference>
<evidence type="ECO:0000313" key="3">
    <source>
        <dbReference type="EMBL" id="GLR71583.1"/>
    </source>
</evidence>
<keyword evidence="4" id="KW-1185">Reference proteome</keyword>
<proteinExistence type="predicted"/>
<dbReference type="Proteomes" id="UP001156601">
    <property type="component" value="Unassembled WGS sequence"/>
</dbReference>
<feature type="chain" id="PRO_5041466592" description="DUF2796 domain-containing protein" evidence="2">
    <location>
        <begin position="21"/>
        <end position="190"/>
    </location>
</feature>
<name>A0AA37WIZ1_9ALTE</name>
<sequence length="190" mass="21530">MKLLKQLAVFSCLLSSYSLAQTHMHGKGTLFIAQDGNTWQLQFTLPASDVFGFEHQPETKKQQEYVHMQSKRLKQLDKVLSLPNDCALITHEVVIPNEFDIKHFDKHSNDDKPSHEHEHEHEHEKHTSDHADTHADIQVTTTLDCNTAISVLNFAIFESFNSLETVDVLWTLSSGQGQSEISASNPKVKL</sequence>
<dbReference type="InterPro" id="IPR021253">
    <property type="entry name" value="ZrgA-like"/>
</dbReference>
<dbReference type="Pfam" id="PF10986">
    <property type="entry name" value="ZrgA"/>
    <property type="match status" value="1"/>
</dbReference>
<evidence type="ECO:0000313" key="4">
    <source>
        <dbReference type="Proteomes" id="UP001156601"/>
    </source>
</evidence>
<evidence type="ECO:0000256" key="1">
    <source>
        <dbReference type="SAM" id="MobiDB-lite"/>
    </source>
</evidence>
<dbReference type="EMBL" id="BSOT01000006">
    <property type="protein sequence ID" value="GLR71583.1"/>
    <property type="molecule type" value="Genomic_DNA"/>
</dbReference>
<comment type="caution">
    <text evidence="3">The sequence shown here is derived from an EMBL/GenBank/DDBJ whole genome shotgun (WGS) entry which is preliminary data.</text>
</comment>
<evidence type="ECO:0008006" key="5">
    <source>
        <dbReference type="Google" id="ProtNLM"/>
    </source>
</evidence>
<keyword evidence="2" id="KW-0732">Signal</keyword>
<protein>
    <recommendedName>
        <fullName evidence="5">DUF2796 domain-containing protein</fullName>
    </recommendedName>
</protein>
<dbReference type="AlphaFoldDB" id="A0AA37WIZ1"/>
<accession>A0AA37WIZ1</accession>
<dbReference type="RefSeq" id="WP_284217933.1">
    <property type="nucleotide sequence ID" value="NZ_BSOT01000006.1"/>
</dbReference>
<feature type="region of interest" description="Disordered" evidence="1">
    <location>
        <begin position="105"/>
        <end position="132"/>
    </location>
</feature>
<reference evidence="3" key="2">
    <citation type="submission" date="2023-01" db="EMBL/GenBank/DDBJ databases">
        <title>Draft genome sequence of Agaribacter marinus strain NBRC 110023.</title>
        <authorList>
            <person name="Sun Q."/>
            <person name="Mori K."/>
        </authorList>
    </citation>
    <scope>NUCLEOTIDE SEQUENCE</scope>
    <source>
        <strain evidence="3">NBRC 110023</strain>
    </source>
</reference>